<sequence>MRTDRAVLTRAVGRIGPAVSREPYRLREESGDAFAARAVGRRPSSAPTGVGPLADAGPSGADEWAD</sequence>
<reference evidence="2 3" key="1">
    <citation type="submission" date="2024-10" db="EMBL/GenBank/DDBJ databases">
        <title>The Natural Products Discovery Center: Release of the First 8490 Sequenced Strains for Exploring Actinobacteria Biosynthetic Diversity.</title>
        <authorList>
            <person name="Kalkreuter E."/>
            <person name="Kautsar S.A."/>
            <person name="Yang D."/>
            <person name="Bader C.D."/>
            <person name="Teijaro C.N."/>
            <person name="Fluegel L."/>
            <person name="Davis C.M."/>
            <person name="Simpson J.R."/>
            <person name="Lauterbach L."/>
            <person name="Steele A.D."/>
            <person name="Gui C."/>
            <person name="Meng S."/>
            <person name="Li G."/>
            <person name="Viehrig K."/>
            <person name="Ye F."/>
            <person name="Su P."/>
            <person name="Kiefer A.F."/>
            <person name="Nichols A."/>
            <person name="Cepeda A.J."/>
            <person name="Yan W."/>
            <person name="Fan B."/>
            <person name="Jiang Y."/>
            <person name="Adhikari A."/>
            <person name="Zheng C.-J."/>
            <person name="Schuster L."/>
            <person name="Cowan T.M."/>
            <person name="Smanski M.J."/>
            <person name="Chevrette M.G."/>
            <person name="De Carvalho L.P.S."/>
            <person name="Shen B."/>
        </authorList>
    </citation>
    <scope>NUCLEOTIDE SEQUENCE [LARGE SCALE GENOMIC DNA]</scope>
    <source>
        <strain evidence="2 3">NPDC048229</strain>
    </source>
</reference>
<protein>
    <submittedName>
        <fullName evidence="2">Uncharacterized protein</fullName>
    </submittedName>
</protein>
<proteinExistence type="predicted"/>
<gene>
    <name evidence="2" type="ORF">ACGFYS_28575</name>
</gene>
<feature type="non-terminal residue" evidence="2">
    <location>
        <position position="66"/>
    </location>
</feature>
<comment type="caution">
    <text evidence="2">The sequence shown here is derived from an EMBL/GenBank/DDBJ whole genome shotgun (WGS) entry which is preliminary data.</text>
</comment>
<evidence type="ECO:0000256" key="1">
    <source>
        <dbReference type="SAM" id="MobiDB-lite"/>
    </source>
</evidence>
<name>A0ABW7C014_9ACTN</name>
<keyword evidence="3" id="KW-1185">Reference proteome</keyword>
<accession>A0ABW7C014</accession>
<evidence type="ECO:0000313" key="2">
    <source>
        <dbReference type="EMBL" id="MFG3192891.1"/>
    </source>
</evidence>
<evidence type="ECO:0000313" key="3">
    <source>
        <dbReference type="Proteomes" id="UP001604282"/>
    </source>
</evidence>
<organism evidence="2 3">
    <name type="scientific">Streptomyces omiyaensis</name>
    <dbReference type="NCBI Taxonomy" id="68247"/>
    <lineage>
        <taxon>Bacteria</taxon>
        <taxon>Bacillati</taxon>
        <taxon>Actinomycetota</taxon>
        <taxon>Actinomycetes</taxon>
        <taxon>Kitasatosporales</taxon>
        <taxon>Streptomycetaceae</taxon>
        <taxon>Streptomyces</taxon>
    </lineage>
</organism>
<dbReference type="EMBL" id="JBICZW010000024">
    <property type="protein sequence ID" value="MFG3192891.1"/>
    <property type="molecule type" value="Genomic_DNA"/>
</dbReference>
<feature type="region of interest" description="Disordered" evidence="1">
    <location>
        <begin position="35"/>
        <end position="66"/>
    </location>
</feature>
<dbReference type="RefSeq" id="WP_392884470.1">
    <property type="nucleotide sequence ID" value="NZ_JBICZW010000024.1"/>
</dbReference>
<dbReference type="Proteomes" id="UP001604282">
    <property type="component" value="Unassembled WGS sequence"/>
</dbReference>